<dbReference type="InterPro" id="IPR023213">
    <property type="entry name" value="CAT-like_dom_sf"/>
</dbReference>
<gene>
    <name evidence="3" type="primary">3MaT1</name>
</gene>
<accession>Q6RFS5</accession>
<evidence type="ECO:0000256" key="1">
    <source>
        <dbReference type="ARBA" id="ARBA00022679"/>
    </source>
</evidence>
<proteinExistence type="evidence at transcript level"/>
<protein>
    <submittedName>
        <fullName evidence="3">Quercetin 3-O-glucoside-6''-O-malonyltransferase</fullName>
    </submittedName>
</protein>
<dbReference type="EMBL" id="AY500352">
    <property type="protein sequence ID" value="AAS77404.1"/>
    <property type="molecule type" value="mRNA"/>
</dbReference>
<organism evidence="3">
    <name type="scientific">Lamium purpureum</name>
    <name type="common">Purple dead-nettle</name>
    <dbReference type="NCBI Taxonomy" id="53164"/>
    <lineage>
        <taxon>Eukaryota</taxon>
        <taxon>Viridiplantae</taxon>
        <taxon>Streptophyta</taxon>
        <taxon>Embryophyta</taxon>
        <taxon>Tracheophyta</taxon>
        <taxon>Spermatophyta</taxon>
        <taxon>Magnoliopsida</taxon>
        <taxon>eudicotyledons</taxon>
        <taxon>Gunneridae</taxon>
        <taxon>Pentapetalae</taxon>
        <taxon>asterids</taxon>
        <taxon>lamiids</taxon>
        <taxon>Lamiales</taxon>
        <taxon>Lamiaceae</taxon>
        <taxon>Lamioideae</taxon>
        <taxon>Lamieae</taxon>
        <taxon>Lamium</taxon>
    </lineage>
</organism>
<dbReference type="GO" id="GO:0016747">
    <property type="term" value="F:acyltransferase activity, transferring groups other than amino-acyl groups"/>
    <property type="evidence" value="ECO:0007669"/>
    <property type="project" value="UniProtKB-ARBA"/>
</dbReference>
<dbReference type="Pfam" id="PF02458">
    <property type="entry name" value="Transferase"/>
    <property type="match status" value="1"/>
</dbReference>
<reference evidence="3" key="1">
    <citation type="journal article" date="2004" name="J. Mol. Catal., B Enzym.">
        <title>cDNA cloning and functional characterization of flavonol 3-O-glucoside-6'-O-malonyltransferases from flowers of Verbena hybrida and Lamium purpureum.</title>
        <authorList>
            <person name="Suzuki H."/>
            <person name="Nakayama T."/>
            <person name="Nagae S."/>
            <person name="Yamaguchi M.-A."/>
            <person name="Iwashita T."/>
            <person name="Fukui Y."/>
            <person name="Nishino T."/>
        </authorList>
    </citation>
    <scope>NUCLEOTIDE SEQUENCE</scope>
</reference>
<dbReference type="InterPro" id="IPR051504">
    <property type="entry name" value="Plant_metabolite_acyltrans"/>
</dbReference>
<dbReference type="PANTHER" id="PTHR31625">
    <property type="match status" value="1"/>
</dbReference>
<dbReference type="AlphaFoldDB" id="Q6RFS5"/>
<dbReference type="Gene3D" id="3.30.559.10">
    <property type="entry name" value="Chloramphenicol acetyltransferase-like domain"/>
    <property type="match status" value="2"/>
</dbReference>
<keyword evidence="2" id="KW-0012">Acyltransferase</keyword>
<name>Q6RFS5_LAMPU</name>
<sequence>MNNSAKKVNVLEHSGVAPAAAADEVAEQRLPLTYFDVLWLYFHPIKRLLFYQHPCSATHFLQTIIPNLKNSLSQTLRRYPPLAGHLFYPLDSGFPELRYLPGDSVTVTFAESTEAFDFNYLTGDQARVADEFHHFVPDLPQHKIDSDSGFRIIPLLAIQVTLFPETGISVGFTNNHVAGDASSIVGFIKAWSSSSKLGHFAENLDRPLYDRSVIKDPSGKRANIFWNQMRAQIWPTRSNPPSNRVRKTFVLQSKDIKTLKDLVLAREANFSYLSSFTVTIAHVWACLAKSSAEAGEEVEDAEPEYFGVAVDARSRLDPTVPATYFGNCITLAAAESRRGEMKGKDGFFVAAELIGDVMSKKVNKKGELMRDADELLVKYAPLFSKRFYGVSGSPKFDLYDTDFGWGNPNKFEALSIDEESYSISLCKSREFEGGLEIGVSFPERKMDAFQAVFYDRLGIQT</sequence>
<evidence type="ECO:0000256" key="2">
    <source>
        <dbReference type="ARBA" id="ARBA00023315"/>
    </source>
</evidence>
<evidence type="ECO:0000313" key="3">
    <source>
        <dbReference type="EMBL" id="AAS77404.1"/>
    </source>
</evidence>
<keyword evidence="1 3" id="KW-0808">Transferase</keyword>